<dbReference type="GO" id="GO:0004021">
    <property type="term" value="F:L-alanine:2-oxoglutarate aminotransferase activity"/>
    <property type="evidence" value="ECO:0007669"/>
    <property type="project" value="UniProtKB-EC"/>
</dbReference>
<evidence type="ECO:0000313" key="8">
    <source>
        <dbReference type="EMBL" id="MDC7225307.1"/>
    </source>
</evidence>
<evidence type="ECO:0000256" key="5">
    <source>
        <dbReference type="ARBA" id="ARBA00022898"/>
    </source>
</evidence>
<keyword evidence="5" id="KW-0663">Pyridoxal phosphate</keyword>
<gene>
    <name evidence="8" type="ORF">PQJ61_00925</name>
</gene>
<keyword evidence="4" id="KW-0808">Transferase</keyword>
<dbReference type="EC" id="2.6.1.2" evidence="6"/>
<dbReference type="GO" id="GO:0030170">
    <property type="term" value="F:pyridoxal phosphate binding"/>
    <property type="evidence" value="ECO:0007669"/>
    <property type="project" value="InterPro"/>
</dbReference>
<evidence type="ECO:0000256" key="1">
    <source>
        <dbReference type="ARBA" id="ARBA00001933"/>
    </source>
</evidence>
<comment type="caution">
    <text evidence="8">The sequence shown here is derived from an EMBL/GenBank/DDBJ whole genome shotgun (WGS) entry which is preliminary data.</text>
</comment>
<accession>A0AAJ1I9Q5</accession>
<dbReference type="SUPFAM" id="SSF53383">
    <property type="entry name" value="PLP-dependent transferases"/>
    <property type="match status" value="1"/>
</dbReference>
<dbReference type="InterPro" id="IPR015424">
    <property type="entry name" value="PyrdxlP-dep_Trfase"/>
</dbReference>
<evidence type="ECO:0000259" key="7">
    <source>
        <dbReference type="Pfam" id="PF00155"/>
    </source>
</evidence>
<dbReference type="Gene3D" id="3.40.640.10">
    <property type="entry name" value="Type I PLP-dependent aspartate aminotransferase-like (Major domain)"/>
    <property type="match status" value="1"/>
</dbReference>
<evidence type="ECO:0000313" key="9">
    <source>
        <dbReference type="Proteomes" id="UP001221217"/>
    </source>
</evidence>
<dbReference type="InterPro" id="IPR051926">
    <property type="entry name" value="Ala_Aminotransferase"/>
</dbReference>
<organism evidence="8 9">
    <name type="scientific">Candidatus Thalassospirochaeta sargassi</name>
    <dbReference type="NCBI Taxonomy" id="3119039"/>
    <lineage>
        <taxon>Bacteria</taxon>
        <taxon>Pseudomonadati</taxon>
        <taxon>Spirochaetota</taxon>
        <taxon>Spirochaetia</taxon>
        <taxon>Spirochaetales</taxon>
        <taxon>Spirochaetaceae</taxon>
        <taxon>Candidatus Thalassospirochaeta</taxon>
    </lineage>
</organism>
<protein>
    <recommendedName>
        <fullName evidence="6">alanine transaminase</fullName>
        <ecNumber evidence="6">2.6.1.2</ecNumber>
    </recommendedName>
</protein>
<keyword evidence="3 8" id="KW-0032">Aminotransferase</keyword>
<dbReference type="Gene3D" id="3.90.1150.10">
    <property type="entry name" value="Aspartate Aminotransferase, domain 1"/>
    <property type="match status" value="1"/>
</dbReference>
<evidence type="ECO:0000256" key="4">
    <source>
        <dbReference type="ARBA" id="ARBA00022679"/>
    </source>
</evidence>
<dbReference type="PANTHER" id="PTHR43488:SF2">
    <property type="entry name" value="GLUTAMATE-PYRUVATE AMINOTRANSFERASE ALAA"/>
    <property type="match status" value="1"/>
</dbReference>
<dbReference type="InterPro" id="IPR004839">
    <property type="entry name" value="Aminotransferase_I/II_large"/>
</dbReference>
<comment type="cofactor">
    <cofactor evidence="1">
        <name>pyridoxal 5'-phosphate</name>
        <dbReference type="ChEBI" id="CHEBI:597326"/>
    </cofactor>
</comment>
<proteinExistence type="inferred from homology"/>
<dbReference type="Proteomes" id="UP001221217">
    <property type="component" value="Unassembled WGS sequence"/>
</dbReference>
<dbReference type="InterPro" id="IPR015421">
    <property type="entry name" value="PyrdxlP-dep_Trfase_major"/>
</dbReference>
<dbReference type="CDD" id="cd00609">
    <property type="entry name" value="AAT_like"/>
    <property type="match status" value="1"/>
</dbReference>
<name>A0AAJ1I9Q5_9SPIO</name>
<evidence type="ECO:0000256" key="6">
    <source>
        <dbReference type="ARBA" id="ARBA00026106"/>
    </source>
</evidence>
<feature type="domain" description="Aminotransferase class I/classII large" evidence="7">
    <location>
        <begin position="35"/>
        <end position="394"/>
    </location>
</feature>
<dbReference type="EMBL" id="JAQQAL010000005">
    <property type="protein sequence ID" value="MDC7225307.1"/>
    <property type="molecule type" value="Genomic_DNA"/>
</dbReference>
<dbReference type="PANTHER" id="PTHR43488">
    <property type="entry name" value="GLUTAMATE-PYRUVATE AMINOTRANSFERASE ALAA"/>
    <property type="match status" value="1"/>
</dbReference>
<dbReference type="AlphaFoldDB" id="A0AAJ1I9Q5"/>
<reference evidence="8 9" key="1">
    <citation type="submission" date="2022-12" db="EMBL/GenBank/DDBJ databases">
        <title>Metagenome assembled genome from gulf of manar.</title>
        <authorList>
            <person name="Kohli P."/>
            <person name="Pk S."/>
            <person name="Venkata Ramana C."/>
            <person name="Sasikala C."/>
        </authorList>
    </citation>
    <scope>NUCLEOTIDE SEQUENCE [LARGE SCALE GENOMIC DNA]</scope>
    <source>
        <strain evidence="8">JB008</strain>
    </source>
</reference>
<dbReference type="Pfam" id="PF00155">
    <property type="entry name" value="Aminotran_1_2"/>
    <property type="match status" value="1"/>
</dbReference>
<evidence type="ECO:0000256" key="2">
    <source>
        <dbReference type="ARBA" id="ARBA00007441"/>
    </source>
</evidence>
<comment type="similarity">
    <text evidence="2">Belongs to the class-I pyridoxal-phosphate-dependent aminotransferase family.</text>
</comment>
<sequence length="406" mass="45349">MREFRKSHKLDNVCYDIRGPVMEEAEKLQAEGASILKLNIGNTATFGLYTPDEVVHDMIMNLRDAEGYCDSRGIFAARKAVMHNCQQKNIRGVDVDDIYIGNGVSELISMSMNGLLDDGDEVLIPAPDYPLWTASVTLSGGTPVHYICDEESDWYPDLDDMESKISSRTKAVVIISPNNPTGAVYPPDVLRGIIDLAVKHELIVFSDEIYDKIIYDQDFYVSPASLSDEVMFITFGGLSKVYRAPGFRAGWMILSGNKSAARDYIEGLNILSNMRLCSNVPSQFAIQTSLGGYQSITELIVPGGRLYEQREAAWSLLNEIPGISCVKPAGALYCFPKVDIRRFGIEDDVQFVLDFLRAKHILLVQGTGFNWKSPDHFRLVFLPVVEELERAAENLKDFLSVYKQGE</sequence>
<evidence type="ECO:0000256" key="3">
    <source>
        <dbReference type="ARBA" id="ARBA00022576"/>
    </source>
</evidence>
<dbReference type="InterPro" id="IPR015422">
    <property type="entry name" value="PyrdxlP-dep_Trfase_small"/>
</dbReference>